<dbReference type="InterPro" id="IPR036526">
    <property type="entry name" value="C-N_Hydrolase_sf"/>
</dbReference>
<dbReference type="EMBL" id="AODF01000001">
    <property type="protein sequence ID" value="EUJ33768.1"/>
    <property type="molecule type" value="Genomic_DNA"/>
</dbReference>
<keyword evidence="4" id="KW-1185">Reference proteome</keyword>
<evidence type="ECO:0000259" key="2">
    <source>
        <dbReference type="PROSITE" id="PS50263"/>
    </source>
</evidence>
<dbReference type="Gene3D" id="3.60.110.10">
    <property type="entry name" value="Carbon-nitrogen hydrolase"/>
    <property type="match status" value="1"/>
</dbReference>
<accession>A0ABP3B1H2</accession>
<evidence type="ECO:0000256" key="1">
    <source>
        <dbReference type="ARBA" id="ARBA00010613"/>
    </source>
</evidence>
<name>A0ABP3B1H2_9LIST</name>
<gene>
    <name evidence="3" type="ORF">MFLO_01000</name>
</gene>
<comment type="similarity">
    <text evidence="1">Belongs to the carbon-nitrogen hydrolase superfamily. NIT1/NIT2 family.</text>
</comment>
<dbReference type="InterPro" id="IPR003010">
    <property type="entry name" value="C-N_Hydrolase"/>
</dbReference>
<dbReference type="PROSITE" id="PS50263">
    <property type="entry name" value="CN_HYDROLASE"/>
    <property type="match status" value="1"/>
</dbReference>
<feature type="domain" description="CN hydrolase" evidence="2">
    <location>
        <begin position="1"/>
        <end position="168"/>
    </location>
</feature>
<dbReference type="PANTHER" id="PTHR23088">
    <property type="entry name" value="NITRILASE-RELATED"/>
    <property type="match status" value="1"/>
</dbReference>
<dbReference type="PANTHER" id="PTHR23088:SF27">
    <property type="entry name" value="DEAMINATED GLUTATHIONE AMIDASE"/>
    <property type="match status" value="1"/>
</dbReference>
<evidence type="ECO:0000313" key="3">
    <source>
        <dbReference type="EMBL" id="EUJ33768.1"/>
    </source>
</evidence>
<dbReference type="SUPFAM" id="SSF56317">
    <property type="entry name" value="Carbon-nitrogen hydrolase"/>
    <property type="match status" value="1"/>
</dbReference>
<sequence length="189" mass="21334">MAAEHKLTIIGGSVSAKIDGKFSNIMYAFDEHGDFLSSYKKVHLFKLMEEHLFLEAGNDTNLFILGERKAAGFICYDLRFPEWFRHHAARGAEVLFVAAEWPAVRIDAWKKLAVARAIENQAFIVAVNRVGKDPKNVFGGHSLVVNPHGEILFEADDTEGNFYVSIDPSEVKQVRSEIPVLDDRRPELY</sequence>
<protein>
    <recommendedName>
        <fullName evidence="2">CN hydrolase domain-containing protein</fullName>
    </recommendedName>
</protein>
<comment type="caution">
    <text evidence="3">The sequence shown here is derived from an EMBL/GenBank/DDBJ whole genome shotgun (WGS) entry which is preliminary data.</text>
</comment>
<reference evidence="3 4" key="1">
    <citation type="journal article" date="2014" name="Int. J. Syst. Evol. Microbiol.">
        <title>Listeria floridensis sp. nov., Listeria aquatica sp. nov., Listeria cornellensis sp. nov., Listeria riparia sp. nov. and Listeria grandensis sp. nov., from agricultural and natural environments.</title>
        <authorList>
            <person name="den Bakker H.C."/>
            <person name="Warchocki S."/>
            <person name="Wright E.M."/>
            <person name="Allred A.F."/>
            <person name="Ahlstrom C."/>
            <person name="Manuel C.S."/>
            <person name="Stasiewicz M.J."/>
            <person name="Burrell A."/>
            <person name="Roof S."/>
            <person name="Strawn L."/>
            <person name="Fortes E.D."/>
            <person name="Nightingale K.K."/>
            <person name="Kephart D."/>
            <person name="Wiedmann M."/>
        </authorList>
    </citation>
    <scope>NUCLEOTIDE SEQUENCE [LARGE SCALE GENOMIC DNA]</scope>
    <source>
        <strain evidence="3 4">FSL S10-1187</strain>
    </source>
</reference>
<dbReference type="Pfam" id="PF00795">
    <property type="entry name" value="CN_hydrolase"/>
    <property type="match status" value="1"/>
</dbReference>
<evidence type="ECO:0000313" key="4">
    <source>
        <dbReference type="Proteomes" id="UP000019249"/>
    </source>
</evidence>
<dbReference type="Proteomes" id="UP000019249">
    <property type="component" value="Unassembled WGS sequence"/>
</dbReference>
<organism evidence="3 4">
    <name type="scientific">Listeria floridensis FSL S10-1187</name>
    <dbReference type="NCBI Taxonomy" id="1265817"/>
    <lineage>
        <taxon>Bacteria</taxon>
        <taxon>Bacillati</taxon>
        <taxon>Bacillota</taxon>
        <taxon>Bacilli</taxon>
        <taxon>Bacillales</taxon>
        <taxon>Listeriaceae</taxon>
        <taxon>Listeria</taxon>
    </lineage>
</organism>
<proteinExistence type="inferred from homology"/>